<gene>
    <name evidence="2" type="ORF">B0T25DRAFT_105567</name>
</gene>
<evidence type="ECO:0000313" key="2">
    <source>
        <dbReference type="EMBL" id="KAK3359686.1"/>
    </source>
</evidence>
<protein>
    <submittedName>
        <fullName evidence="2">Uncharacterized protein</fullName>
    </submittedName>
</protein>
<reference evidence="2" key="2">
    <citation type="submission" date="2023-06" db="EMBL/GenBank/DDBJ databases">
        <authorList>
            <consortium name="Lawrence Berkeley National Laboratory"/>
            <person name="Haridas S."/>
            <person name="Hensen N."/>
            <person name="Bonometti L."/>
            <person name="Westerberg I."/>
            <person name="Brannstrom I.O."/>
            <person name="Guillou S."/>
            <person name="Cros-Aarteil S."/>
            <person name="Calhoun S."/>
            <person name="Kuo A."/>
            <person name="Mondo S."/>
            <person name="Pangilinan J."/>
            <person name="Riley R."/>
            <person name="Labutti K."/>
            <person name="Andreopoulos B."/>
            <person name="Lipzen A."/>
            <person name="Chen C."/>
            <person name="Yanf M."/>
            <person name="Daum C."/>
            <person name="Ng V."/>
            <person name="Clum A."/>
            <person name="Steindorff A."/>
            <person name="Ohm R."/>
            <person name="Martin F."/>
            <person name="Silar P."/>
            <person name="Natvig D."/>
            <person name="Lalanne C."/>
            <person name="Gautier V."/>
            <person name="Ament-Velasquez S.L."/>
            <person name="Kruys A."/>
            <person name="Hutchinson M.I."/>
            <person name="Powell A.J."/>
            <person name="Barry K."/>
            <person name="Miller A.N."/>
            <person name="Grigoriev I.V."/>
            <person name="Debuchy R."/>
            <person name="Gladieux P."/>
            <person name="Thoren M.H."/>
            <person name="Johannesson H."/>
        </authorList>
    </citation>
    <scope>NUCLEOTIDE SEQUENCE</scope>
    <source>
        <strain evidence="2">CBS 955.72</strain>
    </source>
</reference>
<organism evidence="2 3">
    <name type="scientific">Lasiosphaeria hispida</name>
    <dbReference type="NCBI Taxonomy" id="260671"/>
    <lineage>
        <taxon>Eukaryota</taxon>
        <taxon>Fungi</taxon>
        <taxon>Dikarya</taxon>
        <taxon>Ascomycota</taxon>
        <taxon>Pezizomycotina</taxon>
        <taxon>Sordariomycetes</taxon>
        <taxon>Sordariomycetidae</taxon>
        <taxon>Sordariales</taxon>
        <taxon>Lasiosphaeriaceae</taxon>
        <taxon>Lasiosphaeria</taxon>
    </lineage>
</organism>
<reference evidence="2" key="1">
    <citation type="journal article" date="2023" name="Mol. Phylogenet. Evol.">
        <title>Genome-scale phylogeny and comparative genomics of the fungal order Sordariales.</title>
        <authorList>
            <person name="Hensen N."/>
            <person name="Bonometti L."/>
            <person name="Westerberg I."/>
            <person name="Brannstrom I.O."/>
            <person name="Guillou S."/>
            <person name="Cros-Aarteil S."/>
            <person name="Calhoun S."/>
            <person name="Haridas S."/>
            <person name="Kuo A."/>
            <person name="Mondo S."/>
            <person name="Pangilinan J."/>
            <person name="Riley R."/>
            <person name="LaButti K."/>
            <person name="Andreopoulos B."/>
            <person name="Lipzen A."/>
            <person name="Chen C."/>
            <person name="Yan M."/>
            <person name="Daum C."/>
            <person name="Ng V."/>
            <person name="Clum A."/>
            <person name="Steindorff A."/>
            <person name="Ohm R.A."/>
            <person name="Martin F."/>
            <person name="Silar P."/>
            <person name="Natvig D.O."/>
            <person name="Lalanne C."/>
            <person name="Gautier V."/>
            <person name="Ament-Velasquez S.L."/>
            <person name="Kruys A."/>
            <person name="Hutchinson M.I."/>
            <person name="Powell A.J."/>
            <person name="Barry K."/>
            <person name="Miller A.N."/>
            <person name="Grigoriev I.V."/>
            <person name="Debuchy R."/>
            <person name="Gladieux P."/>
            <person name="Hiltunen Thoren M."/>
            <person name="Johannesson H."/>
        </authorList>
    </citation>
    <scope>NUCLEOTIDE SEQUENCE</scope>
    <source>
        <strain evidence="2">CBS 955.72</strain>
    </source>
</reference>
<evidence type="ECO:0000256" key="1">
    <source>
        <dbReference type="SAM" id="MobiDB-lite"/>
    </source>
</evidence>
<dbReference type="EMBL" id="JAUIQD010000002">
    <property type="protein sequence ID" value="KAK3359686.1"/>
    <property type="molecule type" value="Genomic_DNA"/>
</dbReference>
<proteinExistence type="predicted"/>
<accession>A0AAJ0HR24</accession>
<feature type="region of interest" description="Disordered" evidence="1">
    <location>
        <begin position="60"/>
        <end position="93"/>
    </location>
</feature>
<keyword evidence="3" id="KW-1185">Reference proteome</keyword>
<name>A0AAJ0HR24_9PEZI</name>
<dbReference type="AlphaFoldDB" id="A0AAJ0HR24"/>
<dbReference type="Proteomes" id="UP001275084">
    <property type="component" value="Unassembled WGS sequence"/>
</dbReference>
<evidence type="ECO:0000313" key="3">
    <source>
        <dbReference type="Proteomes" id="UP001275084"/>
    </source>
</evidence>
<sequence>MLNCLFQSARKLLSDKRVDSSWRCHTALADAPESFSKPFTPESYRETRGSAENIRRLAPSLPTQCRGPSCAPPEERGGGGGDGHRGPATPYFPSQRRIPYPGVELPSLSQAFVPRGSEAGRPATRRRHGILSPCKSYLSPVGFGPPTSPFFESNMGLSMAVPRGPLVRSSWDSVIQNKWRSRAKTFCLAASCRRPRYMPREKSFHKTEYIDRKACSLLPSALGEHFSTQWRVGFYHTTLRKAPPASHGAPFTWGARWCMASPACYWTPPGRHLLCKNREPCRENGVGRPRPQ</sequence>
<feature type="compositionally biased region" description="Basic and acidic residues" evidence="1">
    <location>
        <begin position="73"/>
        <end position="85"/>
    </location>
</feature>
<comment type="caution">
    <text evidence="2">The sequence shown here is derived from an EMBL/GenBank/DDBJ whole genome shotgun (WGS) entry which is preliminary data.</text>
</comment>